<feature type="transmembrane region" description="Helical" evidence="1">
    <location>
        <begin position="178"/>
        <end position="198"/>
    </location>
</feature>
<gene>
    <name evidence="2" type="ORF">LASUN_26740</name>
</gene>
<accession>A0A1E7X8E8</accession>
<keyword evidence="1" id="KW-0472">Membrane</keyword>
<feature type="transmembrane region" description="Helical" evidence="1">
    <location>
        <begin position="204"/>
        <end position="224"/>
    </location>
</feature>
<evidence type="ECO:0000313" key="2">
    <source>
        <dbReference type="EMBL" id="OFA09407.1"/>
    </source>
</evidence>
<evidence type="ECO:0000313" key="3">
    <source>
        <dbReference type="Proteomes" id="UP000177010"/>
    </source>
</evidence>
<keyword evidence="1" id="KW-1133">Transmembrane helix</keyword>
<organism evidence="2 3">
    <name type="scientific">Lentilactobacillus sunkii</name>
    <dbReference type="NCBI Taxonomy" id="481719"/>
    <lineage>
        <taxon>Bacteria</taxon>
        <taxon>Bacillati</taxon>
        <taxon>Bacillota</taxon>
        <taxon>Bacilli</taxon>
        <taxon>Lactobacillales</taxon>
        <taxon>Lactobacillaceae</taxon>
        <taxon>Lentilactobacillus</taxon>
    </lineage>
</organism>
<feature type="transmembrane region" description="Helical" evidence="1">
    <location>
        <begin position="48"/>
        <end position="72"/>
    </location>
</feature>
<feature type="transmembrane region" description="Helical" evidence="1">
    <location>
        <begin position="15"/>
        <end position="36"/>
    </location>
</feature>
<feature type="transmembrane region" description="Helical" evidence="1">
    <location>
        <begin position="145"/>
        <end position="171"/>
    </location>
</feature>
<reference evidence="2 3" key="1">
    <citation type="submission" date="2016-09" db="EMBL/GenBank/DDBJ databases">
        <title>Genome Sequence of Lactobacillus sunkii Strain CG01.</title>
        <authorList>
            <person name="Poehlein A."/>
            <person name="Gabris C."/>
            <person name="Bengelsdorf F.R."/>
            <person name="Duerre P."/>
            <person name="Daniel R."/>
        </authorList>
    </citation>
    <scope>NUCLEOTIDE SEQUENCE [LARGE SCALE GENOMIC DNA]</scope>
    <source>
        <strain evidence="2 3">CG_D</strain>
    </source>
</reference>
<dbReference type="RefSeq" id="WP_070368776.1">
    <property type="nucleotide sequence ID" value="NZ_JAZHVW010000009.1"/>
</dbReference>
<feature type="transmembrane region" description="Helical" evidence="1">
    <location>
        <begin position="105"/>
        <end position="133"/>
    </location>
</feature>
<dbReference type="EMBL" id="MIQE01000029">
    <property type="protein sequence ID" value="OFA09407.1"/>
    <property type="molecule type" value="Genomic_DNA"/>
</dbReference>
<dbReference type="STRING" id="481719.LASUN_26740"/>
<keyword evidence="1" id="KW-0812">Transmembrane</keyword>
<protein>
    <recommendedName>
        <fullName evidence="4">ABC-2 family transporter protein</fullName>
    </recommendedName>
</protein>
<proteinExistence type="predicted"/>
<name>A0A1E7X8E8_9LACO</name>
<dbReference type="Proteomes" id="UP000177010">
    <property type="component" value="Unassembled WGS sequence"/>
</dbReference>
<dbReference type="AlphaFoldDB" id="A0A1E7X8E8"/>
<comment type="caution">
    <text evidence="2">The sequence shown here is derived from an EMBL/GenBank/DDBJ whole genome shotgun (WGS) entry which is preliminary data.</text>
</comment>
<evidence type="ECO:0008006" key="4">
    <source>
        <dbReference type="Google" id="ProtNLM"/>
    </source>
</evidence>
<sequence>MKIVKHEFDSMQHRIIPLFLSSVLTQCTFLFFFSFVGKFDKPDSGSILTGYSGIVGLSGTVTMCVVSVYGAVWASKAIVQSYTGFGKNQTFLLPIKRSILFYSKLLALCLIVGSAEFIGMLLACATFIVSNILLDLVIGSLLEYWLLSIQISIIMVCVSVSVILISIFVGIYRSSSAATLICSVILVVVASNAIALLSTSYTSLMVIFAILLVLIVGEAGKLLGRQLENLDSE</sequence>
<evidence type="ECO:0000256" key="1">
    <source>
        <dbReference type="SAM" id="Phobius"/>
    </source>
</evidence>